<keyword evidence="1" id="KW-0472">Membrane</keyword>
<keyword evidence="1" id="KW-0812">Transmembrane</keyword>
<evidence type="ECO:0000313" key="3">
    <source>
        <dbReference type="Proteomes" id="UP000188243"/>
    </source>
</evidence>
<dbReference type="KEGG" id="paln:B0W48_13775"/>
<feature type="transmembrane region" description="Helical" evidence="1">
    <location>
        <begin position="7"/>
        <end position="27"/>
    </location>
</feature>
<organism evidence="2 3">
    <name type="scientific">Pseudoalteromonas aliena</name>
    <dbReference type="NCBI Taxonomy" id="247523"/>
    <lineage>
        <taxon>Bacteria</taxon>
        <taxon>Pseudomonadati</taxon>
        <taxon>Pseudomonadota</taxon>
        <taxon>Gammaproteobacteria</taxon>
        <taxon>Alteromonadales</taxon>
        <taxon>Pseudoalteromonadaceae</taxon>
        <taxon>Pseudoalteromonas</taxon>
    </lineage>
</organism>
<evidence type="ECO:0000313" key="2">
    <source>
        <dbReference type="EMBL" id="AQQ00783.1"/>
    </source>
</evidence>
<dbReference type="RefSeq" id="WP_077537460.1">
    <property type="nucleotide sequence ID" value="NZ_CP019628.1"/>
</dbReference>
<keyword evidence="1" id="KW-1133">Transmembrane helix</keyword>
<gene>
    <name evidence="2" type="ORF">B0W48_13775</name>
</gene>
<feature type="transmembrane region" description="Helical" evidence="1">
    <location>
        <begin position="47"/>
        <end position="63"/>
    </location>
</feature>
<dbReference type="STRING" id="247523.B0W48_13775"/>
<accession>A0A1Q2H0A3</accession>
<dbReference type="Proteomes" id="UP000188243">
    <property type="component" value="Chromosome"/>
</dbReference>
<dbReference type="AlphaFoldDB" id="A0A1Q2H0A3"/>
<protein>
    <submittedName>
        <fullName evidence="2">Uncharacterized protein</fullName>
    </submittedName>
</protein>
<sequence>MTKTRGYLFLIIGLLLMFLPIIFYGWFESIDPAFIPNPHYNFIKWRVLIALTILAVIIFFVRYKTSKKVRESLKYQFSEEGKLITCFTFLFTPILIYFYFWALSAVPIQLWAHYHFGEQWSQEYLLIKTDTCSSDYEPQCVKLTFSDLVTHEEHSIRWYLNKNELLTLKNKSVNLVGEKSYFGYIINEIQW</sequence>
<dbReference type="EMBL" id="CP019628">
    <property type="protein sequence ID" value="AQQ00783.1"/>
    <property type="molecule type" value="Genomic_DNA"/>
</dbReference>
<proteinExistence type="predicted"/>
<evidence type="ECO:0000256" key="1">
    <source>
        <dbReference type="SAM" id="Phobius"/>
    </source>
</evidence>
<name>A0A1Q2H0A3_9GAMM</name>
<reference evidence="2 3" key="1">
    <citation type="submission" date="2017-02" db="EMBL/GenBank/DDBJ databases">
        <title>Complete genome sequence of the cold-active Pseudoalteromonas aliena strain EH1 isolated from Arctic seawater.</title>
        <authorList>
            <person name="Kim E."/>
            <person name="Heo E."/>
            <person name="Kim H."/>
            <person name="Kim D."/>
        </authorList>
    </citation>
    <scope>NUCLEOTIDE SEQUENCE [LARGE SCALE GENOMIC DNA]</scope>
    <source>
        <strain evidence="2 3">EH1</strain>
    </source>
</reference>
<feature type="transmembrane region" description="Helical" evidence="1">
    <location>
        <begin position="83"/>
        <end position="102"/>
    </location>
</feature>